<evidence type="ECO:0000256" key="7">
    <source>
        <dbReference type="SAM" id="MobiDB-lite"/>
    </source>
</evidence>
<dbReference type="PANTHER" id="PTHR10332:SF10">
    <property type="entry name" value="EQUILIBRATIVE NUCLEOSIDE TRANSPORTER 4"/>
    <property type="match status" value="1"/>
</dbReference>
<feature type="transmembrane region" description="Helical" evidence="8">
    <location>
        <begin position="117"/>
        <end position="140"/>
    </location>
</feature>
<feature type="transmembrane region" description="Helical" evidence="8">
    <location>
        <begin position="382"/>
        <end position="403"/>
    </location>
</feature>
<dbReference type="GO" id="GO:0005337">
    <property type="term" value="F:nucleoside transmembrane transporter activity"/>
    <property type="evidence" value="ECO:0007669"/>
    <property type="project" value="InterPro"/>
</dbReference>
<evidence type="ECO:0000256" key="6">
    <source>
        <dbReference type="ARBA" id="ARBA00023136"/>
    </source>
</evidence>
<dbReference type="OrthoDB" id="1856718at2759"/>
<dbReference type="FunCoup" id="A0A2V0NWX9">
    <property type="interactions" value="262"/>
</dbReference>
<feature type="region of interest" description="Disordered" evidence="7">
    <location>
        <begin position="229"/>
        <end position="271"/>
    </location>
</feature>
<dbReference type="PIRSF" id="PIRSF016379">
    <property type="entry name" value="ENT"/>
    <property type="match status" value="1"/>
</dbReference>
<dbReference type="AlphaFoldDB" id="A0A2V0NWX9"/>
<evidence type="ECO:0000256" key="8">
    <source>
        <dbReference type="SAM" id="Phobius"/>
    </source>
</evidence>
<evidence type="ECO:0000256" key="3">
    <source>
        <dbReference type="ARBA" id="ARBA00022448"/>
    </source>
</evidence>
<sequence>MSAEQKYLDAPHGPGARTVAWATYFFLGAGMLAPWNALISAADYMEQMWPGKHVDRLLTVCYLPTCLVLLLATMKLSSWTRLRMLITYLGYAAVIVVIPIMDLAVIPRGAHTAPPALLSVVLAMAVMVGLLDGAGQGALYGDASLLPPEYTHAIVGGTASAGTLICVLRAITKAAAPDDSAGLRRSAIAYFFVSALVSVACFFMAGWMVPRLEVVKYWRQKKIEEGSHVLPEASPSGKASPEVPLVTKNHNGATPDAASQGPASRTLSPTLSTASHRASFARTLSRVTSIQLHVAELASPLAPAFVPPPTLASIWRRRWQAITAMFFIYVVTLAIFPGFLAEDVKNAQLGSWYPVILFLVFNIGDLVGKLAPHFKLAPSQTVLLICSCSRVVFFPAFFCGAKFGAPAYVIAIITLLLGLSNGYLTALLFARAAAGLTAIEGDLAANFMVVGLVGGLNAGAYLGWLWLLAH</sequence>
<feature type="transmembrane region" description="Helical" evidence="8">
    <location>
        <begin position="352"/>
        <end position="370"/>
    </location>
</feature>
<feature type="transmembrane region" description="Helical" evidence="8">
    <location>
        <begin position="321"/>
        <end position="340"/>
    </location>
</feature>
<evidence type="ECO:0000256" key="1">
    <source>
        <dbReference type="ARBA" id="ARBA00004141"/>
    </source>
</evidence>
<feature type="transmembrane region" description="Helical" evidence="8">
    <location>
        <begin position="409"/>
        <end position="431"/>
    </location>
</feature>
<protein>
    <submittedName>
        <fullName evidence="9">Equilibrative nucleoside transporter</fullName>
    </submittedName>
</protein>
<keyword evidence="4 8" id="KW-0812">Transmembrane</keyword>
<evidence type="ECO:0000256" key="2">
    <source>
        <dbReference type="ARBA" id="ARBA00007965"/>
    </source>
</evidence>
<feature type="transmembrane region" description="Helical" evidence="8">
    <location>
        <begin position="54"/>
        <end position="73"/>
    </location>
</feature>
<reference evidence="9 10" key="1">
    <citation type="journal article" date="2018" name="Sci. Rep.">
        <title>Raphidocelis subcapitata (=Pseudokirchneriella subcapitata) provides an insight into genome evolution and environmental adaptations in the Sphaeropleales.</title>
        <authorList>
            <person name="Suzuki S."/>
            <person name="Yamaguchi H."/>
            <person name="Nakajima N."/>
            <person name="Kawachi M."/>
        </authorList>
    </citation>
    <scope>NUCLEOTIDE SEQUENCE [LARGE SCALE GENOMIC DNA]</scope>
    <source>
        <strain evidence="9 10">NIES-35</strain>
    </source>
</reference>
<keyword evidence="10" id="KW-1185">Reference proteome</keyword>
<dbReference type="PANTHER" id="PTHR10332">
    <property type="entry name" value="EQUILIBRATIVE NUCLEOSIDE TRANSPORTER"/>
    <property type="match status" value="1"/>
</dbReference>
<dbReference type="Pfam" id="PF01733">
    <property type="entry name" value="Nucleoside_tran"/>
    <property type="match status" value="1"/>
</dbReference>
<dbReference type="EMBL" id="BDRX01000029">
    <property type="protein sequence ID" value="GBF92148.1"/>
    <property type="molecule type" value="Genomic_DNA"/>
</dbReference>
<dbReference type="InterPro" id="IPR002259">
    <property type="entry name" value="Eqnu_transpt"/>
</dbReference>
<accession>A0A2V0NWX9</accession>
<keyword evidence="6 8" id="KW-0472">Membrane</keyword>
<comment type="caution">
    <text evidence="9">The sequence shown here is derived from an EMBL/GenBank/DDBJ whole genome shotgun (WGS) entry which is preliminary data.</text>
</comment>
<organism evidence="9 10">
    <name type="scientific">Raphidocelis subcapitata</name>
    <dbReference type="NCBI Taxonomy" id="307507"/>
    <lineage>
        <taxon>Eukaryota</taxon>
        <taxon>Viridiplantae</taxon>
        <taxon>Chlorophyta</taxon>
        <taxon>core chlorophytes</taxon>
        <taxon>Chlorophyceae</taxon>
        <taxon>CS clade</taxon>
        <taxon>Sphaeropleales</taxon>
        <taxon>Selenastraceae</taxon>
        <taxon>Raphidocelis</taxon>
    </lineage>
</organism>
<feature type="transmembrane region" description="Helical" evidence="8">
    <location>
        <begin position="85"/>
        <end position="105"/>
    </location>
</feature>
<feature type="transmembrane region" description="Helical" evidence="8">
    <location>
        <begin position="443"/>
        <end position="467"/>
    </location>
</feature>
<name>A0A2V0NWX9_9CHLO</name>
<keyword evidence="3" id="KW-0813">Transport</keyword>
<evidence type="ECO:0000313" key="10">
    <source>
        <dbReference type="Proteomes" id="UP000247498"/>
    </source>
</evidence>
<dbReference type="GO" id="GO:0005886">
    <property type="term" value="C:plasma membrane"/>
    <property type="evidence" value="ECO:0007669"/>
    <property type="project" value="TreeGrafter"/>
</dbReference>
<keyword evidence="5 8" id="KW-1133">Transmembrane helix</keyword>
<dbReference type="InParanoid" id="A0A2V0NWX9"/>
<proteinExistence type="inferred from homology"/>
<feature type="transmembrane region" description="Helical" evidence="8">
    <location>
        <begin position="20"/>
        <end position="42"/>
    </location>
</feature>
<feature type="compositionally biased region" description="Polar residues" evidence="7">
    <location>
        <begin position="261"/>
        <end position="271"/>
    </location>
</feature>
<evidence type="ECO:0000256" key="4">
    <source>
        <dbReference type="ARBA" id="ARBA00022692"/>
    </source>
</evidence>
<comment type="subcellular location">
    <subcellularLocation>
        <location evidence="1">Membrane</location>
        <topology evidence="1">Multi-pass membrane protein</topology>
    </subcellularLocation>
</comment>
<evidence type="ECO:0000256" key="5">
    <source>
        <dbReference type="ARBA" id="ARBA00022989"/>
    </source>
</evidence>
<evidence type="ECO:0000313" key="9">
    <source>
        <dbReference type="EMBL" id="GBF92148.1"/>
    </source>
</evidence>
<feature type="transmembrane region" description="Helical" evidence="8">
    <location>
        <begin position="187"/>
        <end position="209"/>
    </location>
</feature>
<gene>
    <name evidence="9" type="ORF">Rsub_04495</name>
</gene>
<comment type="similarity">
    <text evidence="2">Belongs to the SLC29A/ENT transporter (TC 2.A.57) family.</text>
</comment>
<dbReference type="Proteomes" id="UP000247498">
    <property type="component" value="Unassembled WGS sequence"/>
</dbReference>